<evidence type="ECO:0000313" key="4">
    <source>
        <dbReference type="Proteomes" id="UP000600139"/>
    </source>
</evidence>
<dbReference type="GO" id="GO:0046872">
    <property type="term" value="F:metal ion binding"/>
    <property type="evidence" value="ECO:0007669"/>
    <property type="project" value="InterPro"/>
</dbReference>
<accession>A0A934R2S5</accession>
<dbReference type="InterPro" id="IPR047778">
    <property type="entry name" value="STM4014-like"/>
</dbReference>
<evidence type="ECO:0000256" key="1">
    <source>
        <dbReference type="PROSITE-ProRule" id="PRU00409"/>
    </source>
</evidence>
<dbReference type="NCBIfam" id="NF038074">
    <property type="entry name" value="fam_STM4014"/>
    <property type="match status" value="1"/>
</dbReference>
<sequence>MSGRIALICNPGNRRAAFFRDACVRVGHPEPLILPWINVLRDDFPLHEHLQGACALRIESAGEDFEVERRLICLGSGTSQVENLWPWISAADAGNLEEDPGRVRLQRQWYHGWFSALGIIQSAADVSGVPIMNEPLDIAVAFDKAATQELLHDAGVPIAKNLGICRDFQDLHNRMSEAGLSRVFLKPCHSSSASGVIALETDGRNRWQATTSAVFSGNQHVHNSLRLEKLKDLSQIRERVDAICQERAMAERWIPKASIGGRTYDLRILVIAGQAAHVVVRTSRSPITNLHLGNQRGDADAVRTQLGEAKWLAAMRTAEAAAVCFSRCHYLAVDLMVDSSFRRFVVAEVNAFGDLLPKVLWNGMDTYEAELRAWAQAPPQHLTARSP</sequence>
<evidence type="ECO:0000313" key="3">
    <source>
        <dbReference type="EMBL" id="MBK1815038.1"/>
    </source>
</evidence>
<keyword evidence="1" id="KW-0067">ATP-binding</keyword>
<dbReference type="PANTHER" id="PTHR21621">
    <property type="entry name" value="RIBOSOMAL PROTEIN S6 MODIFICATION PROTEIN"/>
    <property type="match status" value="1"/>
</dbReference>
<dbReference type="RefSeq" id="WP_200349984.1">
    <property type="nucleotide sequence ID" value="NZ_BAABHZ010000010.1"/>
</dbReference>
<dbReference type="InterPro" id="IPR013815">
    <property type="entry name" value="ATP_grasp_subdomain_1"/>
</dbReference>
<keyword evidence="1" id="KW-0547">Nucleotide-binding</keyword>
<feature type="domain" description="ATP-grasp" evidence="2">
    <location>
        <begin position="148"/>
        <end position="375"/>
    </location>
</feature>
<dbReference type="PROSITE" id="PS50975">
    <property type="entry name" value="ATP_GRASP"/>
    <property type="match status" value="1"/>
</dbReference>
<dbReference type="Gene3D" id="3.40.50.20">
    <property type="match status" value="1"/>
</dbReference>
<dbReference type="GO" id="GO:0005524">
    <property type="term" value="F:ATP binding"/>
    <property type="evidence" value="ECO:0007669"/>
    <property type="project" value="UniProtKB-UniRule"/>
</dbReference>
<dbReference type="Pfam" id="PF14398">
    <property type="entry name" value="ATPgrasp_YheCD"/>
    <property type="match status" value="1"/>
</dbReference>
<evidence type="ECO:0000259" key="2">
    <source>
        <dbReference type="PROSITE" id="PS50975"/>
    </source>
</evidence>
<gene>
    <name evidence="3" type="ORF">JIN84_05390</name>
</gene>
<dbReference type="AlphaFoldDB" id="A0A934R2S5"/>
<dbReference type="Gene3D" id="3.30.1490.20">
    <property type="entry name" value="ATP-grasp fold, A domain"/>
    <property type="match status" value="1"/>
</dbReference>
<comment type="caution">
    <text evidence="3">The sequence shown here is derived from an EMBL/GenBank/DDBJ whole genome shotgun (WGS) entry which is preliminary data.</text>
</comment>
<reference evidence="3" key="1">
    <citation type="submission" date="2021-01" db="EMBL/GenBank/DDBJ databases">
        <title>Modified the classification status of verrucomicrobia.</title>
        <authorList>
            <person name="Feng X."/>
        </authorList>
    </citation>
    <scope>NUCLEOTIDE SEQUENCE</scope>
    <source>
        <strain evidence="3">JCM 18052</strain>
    </source>
</reference>
<dbReference type="PANTHER" id="PTHR21621:SF0">
    <property type="entry name" value="BETA-CITRYLGLUTAMATE SYNTHASE B-RELATED"/>
    <property type="match status" value="1"/>
</dbReference>
<dbReference type="EMBL" id="JAENIK010000004">
    <property type="protein sequence ID" value="MBK1815038.1"/>
    <property type="molecule type" value="Genomic_DNA"/>
</dbReference>
<dbReference type="GO" id="GO:0009432">
    <property type="term" value="P:SOS response"/>
    <property type="evidence" value="ECO:0007669"/>
    <property type="project" value="TreeGrafter"/>
</dbReference>
<dbReference type="Proteomes" id="UP000600139">
    <property type="component" value="Unassembled WGS sequence"/>
</dbReference>
<protein>
    <submittedName>
        <fullName evidence="3">STM4014 family protein</fullName>
    </submittedName>
</protein>
<organism evidence="3 4">
    <name type="scientific">Luteolibacter yonseiensis</name>
    <dbReference type="NCBI Taxonomy" id="1144680"/>
    <lineage>
        <taxon>Bacteria</taxon>
        <taxon>Pseudomonadati</taxon>
        <taxon>Verrucomicrobiota</taxon>
        <taxon>Verrucomicrobiia</taxon>
        <taxon>Verrucomicrobiales</taxon>
        <taxon>Verrucomicrobiaceae</taxon>
        <taxon>Luteolibacter</taxon>
    </lineage>
</organism>
<dbReference type="InterPro" id="IPR026838">
    <property type="entry name" value="YheC/D"/>
</dbReference>
<dbReference type="Gene3D" id="3.30.470.20">
    <property type="entry name" value="ATP-grasp fold, B domain"/>
    <property type="match status" value="2"/>
</dbReference>
<keyword evidence="4" id="KW-1185">Reference proteome</keyword>
<proteinExistence type="predicted"/>
<name>A0A934R2S5_9BACT</name>
<dbReference type="SUPFAM" id="SSF56059">
    <property type="entry name" value="Glutathione synthetase ATP-binding domain-like"/>
    <property type="match status" value="1"/>
</dbReference>
<dbReference type="InterPro" id="IPR011761">
    <property type="entry name" value="ATP-grasp"/>
</dbReference>
<dbReference type="GO" id="GO:0018169">
    <property type="term" value="F:ribosomal S6-glutamic acid ligase activity"/>
    <property type="evidence" value="ECO:0007669"/>
    <property type="project" value="TreeGrafter"/>
</dbReference>
<dbReference type="GO" id="GO:0005737">
    <property type="term" value="C:cytoplasm"/>
    <property type="evidence" value="ECO:0007669"/>
    <property type="project" value="TreeGrafter"/>
</dbReference>